<gene>
    <name evidence="5" type="ORF">AB0E89_15225</name>
</gene>
<dbReference type="EMBL" id="JBEZVE010000007">
    <property type="protein sequence ID" value="MEU3781913.1"/>
    <property type="molecule type" value="Genomic_DNA"/>
</dbReference>
<proteinExistence type="predicted"/>
<feature type="domain" description="2,4-diaminopentanoate dehydrogenase C-terminal" evidence="4">
    <location>
        <begin position="204"/>
        <end position="354"/>
    </location>
</feature>
<evidence type="ECO:0000259" key="4">
    <source>
        <dbReference type="Pfam" id="PF19328"/>
    </source>
</evidence>
<organism evidence="5 6">
    <name type="scientific">Streptomyces sp. 900129855</name>
    <dbReference type="NCBI Taxonomy" id="3155129"/>
    <lineage>
        <taxon>Bacteria</taxon>
        <taxon>Bacillati</taxon>
        <taxon>Actinomycetota</taxon>
        <taxon>Actinomycetes</taxon>
        <taxon>Kitasatosporales</taxon>
        <taxon>Streptomycetaceae</taxon>
        <taxon>Streptomyces</taxon>
    </lineage>
</organism>
<keyword evidence="6" id="KW-1185">Reference proteome</keyword>
<sequence>MSAVADSGRPARDGRPLRIVQWGTGTIGAHSLRAVVEHPHMTLAGVYVHSADKAGRDAGDLCGTGPTGVLTTGSLDEVLALDADCVLHMPLTTGHDELCALLASGANVVTTTGGLHHPAGLDPAVRERVETACAQGASSIHDTGSSPGFITEAVPLVLASVQRRLETITIHEYADLSRRDSPELLFDVMGFGREPAAVFDERRLAHVRSSFGPSLCLVADALGLPVEEVRARGRLATAARTTGIAAGVLRSGTVAAQRMTVSALRDGRALLEFNATWYCTTDLDPAWQVRPTGWHVTVDGDAPLDLDIRFPVPLERMAAVSPGYTAHRAVNAVPAVCAAAPGIRTTVDLPPFTAALG</sequence>
<evidence type="ECO:0000256" key="2">
    <source>
        <dbReference type="ARBA" id="ARBA00023002"/>
    </source>
</evidence>
<dbReference type="Pfam" id="PF19328">
    <property type="entry name" value="DAP_DH_C"/>
    <property type="match status" value="1"/>
</dbReference>
<dbReference type="RefSeq" id="WP_334582036.1">
    <property type="nucleotide sequence ID" value="NZ_JBEZVE010000007.1"/>
</dbReference>
<dbReference type="SUPFAM" id="SSF51735">
    <property type="entry name" value="NAD(P)-binding Rossmann-fold domains"/>
    <property type="match status" value="1"/>
</dbReference>
<dbReference type="CDD" id="cd24146">
    <property type="entry name" value="nat-AmDH_N_like"/>
    <property type="match status" value="1"/>
</dbReference>
<comment type="caution">
    <text evidence="5">The sequence shown here is derived from an EMBL/GenBank/DDBJ whole genome shotgun (WGS) entry which is preliminary data.</text>
</comment>
<evidence type="ECO:0000313" key="6">
    <source>
        <dbReference type="Proteomes" id="UP001550739"/>
    </source>
</evidence>
<evidence type="ECO:0000313" key="5">
    <source>
        <dbReference type="EMBL" id="MEU3781913.1"/>
    </source>
</evidence>
<accession>A0ABV2ZH85</accession>
<feature type="domain" description="Dihydrodipicolinate reductase N-terminal" evidence="3">
    <location>
        <begin position="22"/>
        <end position="115"/>
    </location>
</feature>
<dbReference type="Proteomes" id="UP001550739">
    <property type="component" value="Unassembled WGS sequence"/>
</dbReference>
<keyword evidence="2" id="KW-0560">Oxidoreductase</keyword>
<dbReference type="Gene3D" id="3.40.50.720">
    <property type="entry name" value="NAD(P)-binding Rossmann-like Domain"/>
    <property type="match status" value="1"/>
</dbReference>
<evidence type="ECO:0000256" key="1">
    <source>
        <dbReference type="ARBA" id="ARBA00022857"/>
    </source>
</evidence>
<keyword evidence="1" id="KW-0521">NADP</keyword>
<evidence type="ECO:0000259" key="3">
    <source>
        <dbReference type="Pfam" id="PF01113"/>
    </source>
</evidence>
<reference evidence="5 6" key="1">
    <citation type="submission" date="2024-06" db="EMBL/GenBank/DDBJ databases">
        <title>The Natural Products Discovery Center: Release of the First 8490 Sequenced Strains for Exploring Actinobacteria Biosynthetic Diversity.</title>
        <authorList>
            <person name="Kalkreuter E."/>
            <person name="Kautsar S.A."/>
            <person name="Yang D."/>
            <person name="Bader C.D."/>
            <person name="Teijaro C.N."/>
            <person name="Fluegel L."/>
            <person name="Davis C.M."/>
            <person name="Simpson J.R."/>
            <person name="Lauterbach L."/>
            <person name="Steele A.D."/>
            <person name="Gui C."/>
            <person name="Meng S."/>
            <person name="Li G."/>
            <person name="Viehrig K."/>
            <person name="Ye F."/>
            <person name="Su P."/>
            <person name="Kiefer A.F."/>
            <person name="Nichols A."/>
            <person name="Cepeda A.J."/>
            <person name="Yan W."/>
            <person name="Fan B."/>
            <person name="Jiang Y."/>
            <person name="Adhikari A."/>
            <person name="Zheng C.-J."/>
            <person name="Schuster L."/>
            <person name="Cowan T.M."/>
            <person name="Smanski M.J."/>
            <person name="Chevrette M.G."/>
            <person name="De Carvalho L.P.S."/>
            <person name="Shen B."/>
        </authorList>
    </citation>
    <scope>NUCLEOTIDE SEQUENCE [LARGE SCALE GENOMIC DNA]</scope>
    <source>
        <strain evidence="5 6">NPDC033843</strain>
    </source>
</reference>
<dbReference type="InterPro" id="IPR000846">
    <property type="entry name" value="DapB_N"/>
</dbReference>
<dbReference type="Pfam" id="PF01113">
    <property type="entry name" value="DapB_N"/>
    <property type="match status" value="1"/>
</dbReference>
<protein>
    <submittedName>
        <fullName evidence="5">Dihydrodipicolinate reductase</fullName>
    </submittedName>
</protein>
<dbReference type="InterPro" id="IPR036291">
    <property type="entry name" value="NAD(P)-bd_dom_sf"/>
</dbReference>
<dbReference type="InterPro" id="IPR045760">
    <property type="entry name" value="DAP_DH_C"/>
</dbReference>
<name>A0ABV2ZH85_9ACTN</name>